<proteinExistence type="predicted"/>
<dbReference type="Proteomes" id="UP001497744">
    <property type="component" value="Unassembled WGS sequence"/>
</dbReference>
<dbReference type="RefSeq" id="XP_067714457.1">
    <property type="nucleotide sequence ID" value="XM_067858356.1"/>
</dbReference>
<dbReference type="InterPro" id="IPR024751">
    <property type="entry name" value="VESA1"/>
</dbReference>
<accession>A0AAV4LRJ5</accession>
<organism evidence="1 2">
    <name type="scientific">Babesia caballi</name>
    <dbReference type="NCBI Taxonomy" id="5871"/>
    <lineage>
        <taxon>Eukaryota</taxon>
        <taxon>Sar</taxon>
        <taxon>Alveolata</taxon>
        <taxon>Apicomplexa</taxon>
        <taxon>Aconoidasida</taxon>
        <taxon>Piroplasmida</taxon>
        <taxon>Babesiidae</taxon>
        <taxon>Babesia</taxon>
    </lineage>
</organism>
<name>A0AAV4LRJ5_BABCB</name>
<gene>
    <name evidence="1" type="ORF">BcabD6B2_18230</name>
</gene>
<evidence type="ECO:0000313" key="2">
    <source>
        <dbReference type="Proteomes" id="UP001497744"/>
    </source>
</evidence>
<dbReference type="Pfam" id="PF12785">
    <property type="entry name" value="VESA1_N"/>
    <property type="match status" value="1"/>
</dbReference>
<comment type="caution">
    <text evidence="1">The sequence shown here is derived from an EMBL/GenBank/DDBJ whole genome shotgun (WGS) entry which is preliminary data.</text>
</comment>
<sequence>MEAIDWLLRVTGKDGGGGSNDGATKLAQAVKGLEGFSEAITAAADKLKDNKSGDAAQALQNIADSTTLGKIIGQLAEGLRDFIGYKDGDGTITGNGIGRKPKGKNSDHEKPWANLDELRRNSNGKGYYYSYDPQTATTSSVDLNEPQKPKAQRCAKIFLSCLPIVVSALSHIYWRCSLNNGWSSLNLTDNSSALGDYLFIMGYHPLILQKDQTGHKVIEQIKKTFKDLDVAATSHSKSTYLKFYNAVKTQLNDKLKSTSDELKNYPIASLYFAAQNYFTLRQSNSFGQSTGSPKSIREMLYFLAALPFSPVYEKLDKYITEYFKVIVPTDTSNPAQKDERTDDQLKFQVADSAISSKGSTSTPGDTLSAEEFKTHLTAMCNYSPVLLGYIQGNSADTVAEPWLHSLFCNSEFALAYSSSSPLFSKLADYTYALQFQFHYIHSMCSNSIIKCGWQQCRFGQNMHSHTTSHICPLGCTNSNPSSCTHYNSGGCNHYENCGSGVNQSPLQAFLTDNLSGFSLSSNPDPRFLTHIDNHPPGSMCHVKMGFYSKLRHDPGKGGQLYHVLRLICGNVSSPLRQLSEKLGCLTKRTPRSLGDMFGFTWHLKGQLAKTLNNITTAQWLTDLAGHTPFSNNLIKEHGDKLKALVGTNHQAHNSSAADLTALRSSGCNKQSENCGPYLSPLTLSHGATFGKPAPYASTYLSWMVYLTDELETGFQELLDEFKNIDCTKDGV</sequence>
<dbReference type="AlphaFoldDB" id="A0AAV4LRJ5"/>
<protein>
    <submittedName>
        <fullName evidence="1">Variant erythrocyte surface antigen-1 family protein</fullName>
    </submittedName>
</protein>
<keyword evidence="2" id="KW-1185">Reference proteome</keyword>
<dbReference type="GeneID" id="94193869"/>
<dbReference type="EMBL" id="BPLF01000002">
    <property type="protein sequence ID" value="GIX62388.1"/>
    <property type="molecule type" value="Genomic_DNA"/>
</dbReference>
<evidence type="ECO:0000313" key="1">
    <source>
        <dbReference type="EMBL" id="GIX62388.1"/>
    </source>
</evidence>
<reference evidence="1 2" key="1">
    <citation type="submission" date="2021-06" db="EMBL/GenBank/DDBJ databases">
        <title>Genome sequence of Babesia caballi.</title>
        <authorList>
            <person name="Yamagishi J."/>
            <person name="Kidaka T."/>
            <person name="Ochi A."/>
        </authorList>
    </citation>
    <scope>NUCLEOTIDE SEQUENCE [LARGE SCALE GENOMIC DNA]</scope>
    <source>
        <strain evidence="1">USDA-D6B2</strain>
    </source>
</reference>